<reference evidence="2" key="1">
    <citation type="submission" date="2018-05" db="EMBL/GenBank/DDBJ databases">
        <authorList>
            <person name="Lanie J.A."/>
            <person name="Ng W.-L."/>
            <person name="Kazmierczak K.M."/>
            <person name="Andrzejewski T.M."/>
            <person name="Davidsen T.M."/>
            <person name="Wayne K.J."/>
            <person name="Tettelin H."/>
            <person name="Glass J.I."/>
            <person name="Rusch D."/>
            <person name="Podicherti R."/>
            <person name="Tsui H.-C.T."/>
            <person name="Winkler M.E."/>
        </authorList>
    </citation>
    <scope>NUCLEOTIDE SEQUENCE</scope>
</reference>
<dbReference type="Gene3D" id="3.40.50.2000">
    <property type="entry name" value="Glycogen Phosphorylase B"/>
    <property type="match status" value="2"/>
</dbReference>
<gene>
    <name evidence="2" type="ORF">METZ01_LOCUS224780</name>
</gene>
<sequence length="217" mass="24816">MTKDILYFQQNTTFGLTERYICTLAQELDRSRFKVHVMYPDVPQIQEFALLGDLGVKLHCLPENVSSRNVLQLIPLINKHLSNIKPDLIHYNDPAVVGMIAGRMYGEAGIIMTHHTPELNRNYGWAGKMLERFAFAGHTKVIFTSQEDCCTGMRLDGMAKWDKKVIPYGIDTSLYDDEHDKQDVYDEFGIPHDHQIIVNVARLVPQKGHKYLIDAAK</sequence>
<accession>A0A382G9J8</accession>
<dbReference type="AlphaFoldDB" id="A0A382G9J8"/>
<dbReference type="SUPFAM" id="SSF53756">
    <property type="entry name" value="UDP-Glycosyltransferase/glycogen phosphorylase"/>
    <property type="match status" value="1"/>
</dbReference>
<name>A0A382G9J8_9ZZZZ</name>
<feature type="domain" description="Glycosyltransferase subfamily 4-like N-terminal" evidence="1">
    <location>
        <begin position="18"/>
        <end position="173"/>
    </location>
</feature>
<dbReference type="EMBL" id="UINC01054341">
    <property type="protein sequence ID" value="SVB71926.1"/>
    <property type="molecule type" value="Genomic_DNA"/>
</dbReference>
<proteinExistence type="predicted"/>
<feature type="non-terminal residue" evidence="2">
    <location>
        <position position="217"/>
    </location>
</feature>
<dbReference type="CDD" id="cd03801">
    <property type="entry name" value="GT4_PimA-like"/>
    <property type="match status" value="1"/>
</dbReference>
<organism evidence="2">
    <name type="scientific">marine metagenome</name>
    <dbReference type="NCBI Taxonomy" id="408172"/>
    <lineage>
        <taxon>unclassified sequences</taxon>
        <taxon>metagenomes</taxon>
        <taxon>ecological metagenomes</taxon>
    </lineage>
</organism>
<dbReference type="InterPro" id="IPR028098">
    <property type="entry name" value="Glyco_trans_4-like_N"/>
</dbReference>
<evidence type="ECO:0000313" key="2">
    <source>
        <dbReference type="EMBL" id="SVB71926.1"/>
    </source>
</evidence>
<dbReference type="Pfam" id="PF13439">
    <property type="entry name" value="Glyco_transf_4"/>
    <property type="match status" value="1"/>
</dbReference>
<protein>
    <recommendedName>
        <fullName evidence="1">Glycosyltransferase subfamily 4-like N-terminal domain-containing protein</fullName>
    </recommendedName>
</protein>
<evidence type="ECO:0000259" key="1">
    <source>
        <dbReference type="Pfam" id="PF13439"/>
    </source>
</evidence>